<accession>A0ABW5RA17</accession>
<dbReference type="Proteomes" id="UP001597497">
    <property type="component" value="Unassembled WGS sequence"/>
</dbReference>
<evidence type="ECO:0000259" key="2">
    <source>
        <dbReference type="Pfam" id="PF01882"/>
    </source>
</evidence>
<comment type="caution">
    <text evidence="3">The sequence shown here is derived from an EMBL/GenBank/DDBJ whole genome shotgun (WGS) entry which is preliminary data.</text>
</comment>
<feature type="domain" description="DUF58" evidence="2">
    <location>
        <begin position="212"/>
        <end position="374"/>
    </location>
</feature>
<proteinExistence type="predicted"/>
<dbReference type="EMBL" id="JBHUMM010000013">
    <property type="protein sequence ID" value="MFD2671614.1"/>
    <property type="molecule type" value="Genomic_DNA"/>
</dbReference>
<sequence>MRGIAWYSKIEVRRMLLLAGIWLCSFLFVLFQGGKLSLMLLMIVTILSGYILSGRWSGIQDVQLKRRLVATEAKEPVIPAGTSVKVEMDMVLPGVWPVLYVLVKDELRSKNGERYAFETSIVPDWKRRGHLQYVTPPLKRGRYVFGETICSTEDLFGYMEHQGKVVIEQGLRVVPRMISIPAWKLPEERGRGYRHQAASTMMLKETTQIDGVRDYVYGDRLSRIHWNASARTGSWKSKEYEKESMPRVLLCLDQQSKSYTHARQFERGVSVVASILKYVNRQQMHTHLQLMSDTQTQQQAVSFSKGAHHFDQMLEKLIDVTLEPGPDFALTVKGLADPLLAHSLCVVVSGRTDERMHEALRYMQHRQATVCYVLLEEGNEAAASSFHAKLQAEGMLAYRIRSLEELPLVMGGRLA</sequence>
<protein>
    <submittedName>
        <fullName evidence="3">DUF58 domain-containing protein</fullName>
    </submittedName>
</protein>
<keyword evidence="1" id="KW-1133">Transmembrane helix</keyword>
<keyword evidence="1" id="KW-0812">Transmembrane</keyword>
<dbReference type="RefSeq" id="WP_379929088.1">
    <property type="nucleotide sequence ID" value="NZ_JBHUMM010000013.1"/>
</dbReference>
<feature type="transmembrane region" description="Helical" evidence="1">
    <location>
        <begin position="12"/>
        <end position="31"/>
    </location>
</feature>
<dbReference type="PANTHER" id="PTHR34351">
    <property type="entry name" value="SLR1927 PROTEIN-RELATED"/>
    <property type="match status" value="1"/>
</dbReference>
<dbReference type="PANTHER" id="PTHR34351:SF2">
    <property type="entry name" value="DUF58 DOMAIN-CONTAINING PROTEIN"/>
    <property type="match status" value="1"/>
</dbReference>
<organism evidence="3 4">
    <name type="scientific">Marinicrinis sediminis</name>
    <dbReference type="NCBI Taxonomy" id="1652465"/>
    <lineage>
        <taxon>Bacteria</taxon>
        <taxon>Bacillati</taxon>
        <taxon>Bacillota</taxon>
        <taxon>Bacilli</taxon>
        <taxon>Bacillales</taxon>
        <taxon>Paenibacillaceae</taxon>
    </lineage>
</organism>
<evidence type="ECO:0000313" key="3">
    <source>
        <dbReference type="EMBL" id="MFD2671614.1"/>
    </source>
</evidence>
<keyword evidence="1" id="KW-0472">Membrane</keyword>
<evidence type="ECO:0000256" key="1">
    <source>
        <dbReference type="SAM" id="Phobius"/>
    </source>
</evidence>
<name>A0ABW5RA17_9BACL</name>
<evidence type="ECO:0000313" key="4">
    <source>
        <dbReference type="Proteomes" id="UP001597497"/>
    </source>
</evidence>
<dbReference type="Pfam" id="PF01882">
    <property type="entry name" value="DUF58"/>
    <property type="match status" value="1"/>
</dbReference>
<reference evidence="4" key="1">
    <citation type="journal article" date="2019" name="Int. J. Syst. Evol. Microbiol.">
        <title>The Global Catalogue of Microorganisms (GCM) 10K type strain sequencing project: providing services to taxonomists for standard genome sequencing and annotation.</title>
        <authorList>
            <consortium name="The Broad Institute Genomics Platform"/>
            <consortium name="The Broad Institute Genome Sequencing Center for Infectious Disease"/>
            <person name="Wu L."/>
            <person name="Ma J."/>
        </authorList>
    </citation>
    <scope>NUCLEOTIDE SEQUENCE [LARGE SCALE GENOMIC DNA]</scope>
    <source>
        <strain evidence="4">KCTC 33676</strain>
    </source>
</reference>
<gene>
    <name evidence="3" type="ORF">ACFSUC_08350</name>
</gene>
<dbReference type="InterPro" id="IPR002881">
    <property type="entry name" value="DUF58"/>
</dbReference>
<keyword evidence="4" id="KW-1185">Reference proteome</keyword>